<dbReference type="GO" id="GO:0005506">
    <property type="term" value="F:iron ion binding"/>
    <property type="evidence" value="ECO:0007669"/>
    <property type="project" value="InterPro"/>
</dbReference>
<dbReference type="Pfam" id="PF00067">
    <property type="entry name" value="p450"/>
    <property type="match status" value="1"/>
</dbReference>
<protein>
    <submittedName>
        <fullName evidence="11">O-methylsterigmatocystin oxidoreductase</fullName>
    </submittedName>
</protein>
<evidence type="ECO:0000256" key="7">
    <source>
        <dbReference type="ARBA" id="ARBA00023004"/>
    </source>
</evidence>
<evidence type="ECO:0000313" key="12">
    <source>
        <dbReference type="Proteomes" id="UP000044841"/>
    </source>
</evidence>
<feature type="compositionally biased region" description="Low complexity" evidence="10">
    <location>
        <begin position="85"/>
        <end position="94"/>
    </location>
</feature>
<dbReference type="EMBL" id="CYGV01001367">
    <property type="protein sequence ID" value="CUA73292.1"/>
    <property type="molecule type" value="Genomic_DNA"/>
</dbReference>
<comment type="similarity">
    <text evidence="3">Belongs to the cytochrome P450 family.</text>
</comment>
<dbReference type="InterPro" id="IPR050364">
    <property type="entry name" value="Cytochrome_P450_fung"/>
</dbReference>
<name>A0A0K6G4W0_9AGAM</name>
<dbReference type="PRINTS" id="PR00385">
    <property type="entry name" value="P450"/>
</dbReference>
<dbReference type="AlphaFoldDB" id="A0A0K6G4W0"/>
<comment type="cofactor">
    <cofactor evidence="1 9">
        <name>heme</name>
        <dbReference type="ChEBI" id="CHEBI:30413"/>
    </cofactor>
</comment>
<dbReference type="InterPro" id="IPR036396">
    <property type="entry name" value="Cyt_P450_sf"/>
</dbReference>
<evidence type="ECO:0000256" key="9">
    <source>
        <dbReference type="PIRSR" id="PIRSR602401-1"/>
    </source>
</evidence>
<accession>A0A0K6G4W0</accession>
<feature type="compositionally biased region" description="Polar residues" evidence="10">
    <location>
        <begin position="7"/>
        <end position="17"/>
    </location>
</feature>
<feature type="region of interest" description="Disordered" evidence="10">
    <location>
        <begin position="235"/>
        <end position="479"/>
    </location>
</feature>
<evidence type="ECO:0000256" key="10">
    <source>
        <dbReference type="SAM" id="MobiDB-lite"/>
    </source>
</evidence>
<dbReference type="SUPFAM" id="SSF48264">
    <property type="entry name" value="Cytochrome P450"/>
    <property type="match status" value="1"/>
</dbReference>
<evidence type="ECO:0000256" key="4">
    <source>
        <dbReference type="ARBA" id="ARBA00022617"/>
    </source>
</evidence>
<keyword evidence="6" id="KW-0560">Oxidoreductase</keyword>
<dbReference type="PRINTS" id="PR00463">
    <property type="entry name" value="EP450I"/>
</dbReference>
<feature type="compositionally biased region" description="Acidic residues" evidence="10">
    <location>
        <begin position="67"/>
        <end position="84"/>
    </location>
</feature>
<dbReference type="InterPro" id="IPR002401">
    <property type="entry name" value="Cyt_P450_E_grp-I"/>
</dbReference>
<keyword evidence="7 9" id="KW-0408">Iron</keyword>
<feature type="region of interest" description="Disordered" evidence="10">
    <location>
        <begin position="1"/>
        <end position="110"/>
    </location>
</feature>
<sequence>MAKSSKQKPTTGSSKPLSNAAKAAQRQHVTDYKSSKASAIASSVKGKGARYYDEYDDDDKNDKNDDNKDDGDSDEDSNSQDDGSENGNKNNSKGSGDEDAEDYELPEPKYHPYKSKCGGFIFIPDEQGEYTKYTMLDRPEGKLKNLPKLMKMGGPKNKELVQGIQSCIRTVTLHVARNIPKCKYHMLSDEQRGSIKLQALKKYPILGRYRRGWVTTEFIIRGQVAWCAQLKAKREAKKTAQGNTSTGKGEGKSQPSNTTDQAEESSKASNNLPQDKPDEVEATPAPKSSRSKRPAIRRVQDSEEEAGEGEPEPEPTSQGVKVSKPVPKAIRSATNIDEEAEPTPTSPPISSKRKAQEDASDRPQKIVRNQPIEGSENEINDGNEQGPSRPPAPASDTPPGNEDSTTSVSGNVREVTPSVPAGGRRKTNARGNGKGKGKDKPLPLAESSPTPNPMASGSDAVEETEQPAKQSKRGRQAKQELIDEVDGVVGNDAVNLFDKRSAKYSDRTCSTIVQDSSLLNWSEVVSIIAYGDRWRRFRRLINPLLAKQSVTTHYKSQEQAATKLLQRLLKGHKDIKTSHELEAELVLSISATLFYSLYGYKVESSNDLLALRTQKVISYLTYALLSSNYLVNVIPALRYFPDWFPGAGWKQEALKWRKEKEHLIEELYSIGLENTKKGESPHIMVADLKRQALKLGLSEEEADEDAKQLAIALVGVQTSASIETTVNTLMMFILAMVLYPEVQKKAQKELDSVIGDRLPTFEDRAQLGYIDRIIQETLRWHPVTGLAIPHTCFEDDVYNGYLIPKGAIVAGNVWAMSRDKTVYKDPDVFEPDRFLDPSTPPSPVFGWGRRRCPGNHFAQASLFITIASILMTFDIGVVQDENGNDIYPSGKLVNSLVLTPEQFPLKFTPRSLKHEELIRQSF</sequence>
<feature type="compositionally biased region" description="Acidic residues" evidence="10">
    <location>
        <begin position="302"/>
        <end position="313"/>
    </location>
</feature>
<keyword evidence="5 9" id="KW-0479">Metal-binding</keyword>
<feature type="compositionally biased region" description="Polar residues" evidence="10">
    <location>
        <begin position="240"/>
        <end position="260"/>
    </location>
</feature>
<dbReference type="GO" id="GO:0020037">
    <property type="term" value="F:heme binding"/>
    <property type="evidence" value="ECO:0007669"/>
    <property type="project" value="InterPro"/>
</dbReference>
<reference evidence="11 12" key="1">
    <citation type="submission" date="2015-07" db="EMBL/GenBank/DDBJ databases">
        <authorList>
            <person name="Noorani M."/>
        </authorList>
    </citation>
    <scope>NUCLEOTIDE SEQUENCE [LARGE SCALE GENOMIC DNA]</scope>
    <source>
        <strain evidence="11">BBA 69670</strain>
    </source>
</reference>
<feature type="binding site" description="axial binding residue" evidence="9">
    <location>
        <position position="852"/>
    </location>
    <ligand>
        <name>heme</name>
        <dbReference type="ChEBI" id="CHEBI:30413"/>
    </ligand>
    <ligandPart>
        <name>Fe</name>
        <dbReference type="ChEBI" id="CHEBI:18248"/>
    </ligandPart>
</feature>
<evidence type="ECO:0000313" key="11">
    <source>
        <dbReference type="EMBL" id="CUA73292.1"/>
    </source>
</evidence>
<evidence type="ECO:0000256" key="5">
    <source>
        <dbReference type="ARBA" id="ARBA00022723"/>
    </source>
</evidence>
<evidence type="ECO:0000256" key="2">
    <source>
        <dbReference type="ARBA" id="ARBA00005179"/>
    </source>
</evidence>
<dbReference type="InterPro" id="IPR017972">
    <property type="entry name" value="Cyt_P450_CS"/>
</dbReference>
<comment type="pathway">
    <text evidence="2">Secondary metabolite biosynthesis.</text>
</comment>
<evidence type="ECO:0000256" key="3">
    <source>
        <dbReference type="ARBA" id="ARBA00010617"/>
    </source>
</evidence>
<feature type="compositionally biased region" description="Basic and acidic residues" evidence="10">
    <location>
        <begin position="354"/>
        <end position="364"/>
    </location>
</feature>
<evidence type="ECO:0000256" key="1">
    <source>
        <dbReference type="ARBA" id="ARBA00001971"/>
    </source>
</evidence>
<keyword evidence="4 9" id="KW-0349">Heme</keyword>
<dbReference type="GO" id="GO:0004497">
    <property type="term" value="F:monooxygenase activity"/>
    <property type="evidence" value="ECO:0007669"/>
    <property type="project" value="UniProtKB-KW"/>
</dbReference>
<dbReference type="Proteomes" id="UP000044841">
    <property type="component" value="Unassembled WGS sequence"/>
</dbReference>
<dbReference type="PROSITE" id="PS00086">
    <property type="entry name" value="CYTOCHROME_P450"/>
    <property type="match status" value="1"/>
</dbReference>
<evidence type="ECO:0000256" key="8">
    <source>
        <dbReference type="ARBA" id="ARBA00023033"/>
    </source>
</evidence>
<keyword evidence="12" id="KW-1185">Reference proteome</keyword>
<organism evidence="11 12">
    <name type="scientific">Rhizoctonia solani</name>
    <dbReference type="NCBI Taxonomy" id="456999"/>
    <lineage>
        <taxon>Eukaryota</taxon>
        <taxon>Fungi</taxon>
        <taxon>Dikarya</taxon>
        <taxon>Basidiomycota</taxon>
        <taxon>Agaricomycotina</taxon>
        <taxon>Agaricomycetes</taxon>
        <taxon>Cantharellales</taxon>
        <taxon>Ceratobasidiaceae</taxon>
        <taxon>Rhizoctonia</taxon>
    </lineage>
</organism>
<dbReference type="GO" id="GO:0016705">
    <property type="term" value="F:oxidoreductase activity, acting on paired donors, with incorporation or reduction of molecular oxygen"/>
    <property type="evidence" value="ECO:0007669"/>
    <property type="project" value="InterPro"/>
</dbReference>
<dbReference type="InterPro" id="IPR001128">
    <property type="entry name" value="Cyt_P450"/>
</dbReference>
<feature type="compositionally biased region" description="Low complexity" evidence="10">
    <location>
        <begin position="35"/>
        <end position="46"/>
    </location>
</feature>
<dbReference type="CDD" id="cd11065">
    <property type="entry name" value="CYP64-like"/>
    <property type="match status" value="1"/>
</dbReference>
<evidence type="ECO:0000256" key="6">
    <source>
        <dbReference type="ARBA" id="ARBA00023002"/>
    </source>
</evidence>
<dbReference type="PANTHER" id="PTHR46300:SF7">
    <property type="entry name" value="P450, PUTATIVE (EUROFUNG)-RELATED"/>
    <property type="match status" value="1"/>
</dbReference>
<dbReference type="PANTHER" id="PTHR46300">
    <property type="entry name" value="P450, PUTATIVE (EUROFUNG)-RELATED-RELATED"/>
    <property type="match status" value="1"/>
</dbReference>
<gene>
    <name evidence="11" type="ORF">RSOLAG22IIIB_05240</name>
</gene>
<dbReference type="Gene3D" id="1.10.630.10">
    <property type="entry name" value="Cytochrome P450"/>
    <property type="match status" value="1"/>
</dbReference>
<keyword evidence="8" id="KW-0503">Monooxygenase</keyword>
<feature type="compositionally biased region" description="Basic residues" evidence="10">
    <location>
        <begin position="423"/>
        <end position="435"/>
    </location>
</feature>
<proteinExistence type="inferred from homology"/>